<keyword evidence="2" id="KW-1185">Reference proteome</keyword>
<dbReference type="STRING" id="1088721.JI59_00655"/>
<proteinExistence type="predicted"/>
<dbReference type="PROSITE" id="PS51257">
    <property type="entry name" value="PROKAR_LIPOPROTEIN"/>
    <property type="match status" value="1"/>
</dbReference>
<gene>
    <name evidence="1" type="ORF">NSU_0034</name>
</gene>
<dbReference type="KEGG" id="npn:JI59_00655"/>
<protein>
    <recommendedName>
        <fullName evidence="3">Lipoprotein</fullName>
    </recommendedName>
</protein>
<evidence type="ECO:0000313" key="2">
    <source>
        <dbReference type="Proteomes" id="UP000004030"/>
    </source>
</evidence>
<name>G6E6R3_9SPHN</name>
<reference evidence="1 2" key="1">
    <citation type="journal article" date="2012" name="J. Bacteriol.">
        <title>Genome sequence of benzo(a)pyrene-degrading bacterium Novosphingobium pentaromativorans US6-1.</title>
        <authorList>
            <person name="Luo Y.R."/>
            <person name="Kang S.G."/>
            <person name="Kim S.J."/>
            <person name="Kim M.R."/>
            <person name="Li N."/>
            <person name="Lee J.H."/>
            <person name="Kwon K.K."/>
        </authorList>
    </citation>
    <scope>NUCLEOTIDE SEQUENCE [LARGE SCALE GENOMIC DNA]</scope>
    <source>
        <strain evidence="1 2">US6-1</strain>
    </source>
</reference>
<dbReference type="PATRIC" id="fig|1088721.3.peg.34"/>
<dbReference type="Proteomes" id="UP000004030">
    <property type="component" value="Unassembled WGS sequence"/>
</dbReference>
<evidence type="ECO:0000313" key="1">
    <source>
        <dbReference type="EMBL" id="EHJ62959.1"/>
    </source>
</evidence>
<dbReference type="AlphaFoldDB" id="G6E6R3"/>
<dbReference type="OrthoDB" id="9893804at2"/>
<dbReference type="EMBL" id="AGFM01000002">
    <property type="protein sequence ID" value="EHJ62959.1"/>
    <property type="molecule type" value="Genomic_DNA"/>
</dbReference>
<organism evidence="1 2">
    <name type="scientific">Novosphingobium pentaromativorans US6-1</name>
    <dbReference type="NCBI Taxonomy" id="1088721"/>
    <lineage>
        <taxon>Bacteria</taxon>
        <taxon>Pseudomonadati</taxon>
        <taxon>Pseudomonadota</taxon>
        <taxon>Alphaproteobacteria</taxon>
        <taxon>Sphingomonadales</taxon>
        <taxon>Sphingomonadaceae</taxon>
        <taxon>Novosphingobium</taxon>
    </lineage>
</organism>
<dbReference type="RefSeq" id="WP_007010951.1">
    <property type="nucleotide sequence ID" value="NZ_AGFM01000002.1"/>
</dbReference>
<comment type="caution">
    <text evidence="1">The sequence shown here is derived from an EMBL/GenBank/DDBJ whole genome shotgun (WGS) entry which is preliminary data.</text>
</comment>
<evidence type="ECO:0008006" key="3">
    <source>
        <dbReference type="Google" id="ProtNLM"/>
    </source>
</evidence>
<sequence length="101" mass="10230">MKAGLALLVGAAGLLAGCEAPPVKPALSDADFKAVSDKCGVTAASISLKGDEVSFEPHSQADRSRAACVFKAIRERFPAARIGIPDAADGKSQDTSNGVTS</sequence>
<accession>G6E6R3</accession>